<dbReference type="RefSeq" id="WP_197939189.1">
    <property type="nucleotide sequence ID" value="NZ_CP065713.1"/>
</dbReference>
<evidence type="ECO:0000313" key="2">
    <source>
        <dbReference type="Proteomes" id="UP000594836"/>
    </source>
</evidence>
<proteinExistence type="predicted"/>
<dbReference type="Proteomes" id="UP000594836">
    <property type="component" value="Chromosome"/>
</dbReference>
<dbReference type="AlphaFoldDB" id="A0A7T3ABS3"/>
<sequence length="60" mass="6811">MPNRTIRNWSATRSGAKIRIRGFDANGDAITIKCSVIHSRDHHNEHPTAQCEQGLYHDLI</sequence>
<reference evidence="1 2" key="1">
    <citation type="submission" date="2020-12" db="EMBL/GenBank/DDBJ databases">
        <title>FDA dAtabase for Regulatory Grade micrObial Sequences (FDA-ARGOS): Supporting development and validation of Infectious Disease Dx tests.</title>
        <authorList>
            <person name="Sproer C."/>
            <person name="Gronow S."/>
            <person name="Severitt S."/>
            <person name="Schroder I."/>
            <person name="Tallon L."/>
            <person name="Sadzewicz L."/>
            <person name="Zhao X."/>
            <person name="Boylan J."/>
            <person name="Ott S."/>
            <person name="Bowen H."/>
            <person name="Vavikolanu K."/>
            <person name="Mehta A."/>
            <person name="Aluvathingal J."/>
            <person name="Nadendla S."/>
            <person name="Lowell S."/>
            <person name="Myers T."/>
            <person name="Yan Y."/>
            <person name="Sichtig H."/>
        </authorList>
    </citation>
    <scope>NUCLEOTIDE SEQUENCE [LARGE SCALE GENOMIC DNA]</scope>
    <source>
        <strain evidence="1 2">FDAARGOS_881</strain>
    </source>
</reference>
<organism evidence="1 2">
    <name type="scientific">Sphingomonas paucimobilis</name>
    <name type="common">Pseudomonas paucimobilis</name>
    <dbReference type="NCBI Taxonomy" id="13689"/>
    <lineage>
        <taxon>Bacteria</taxon>
        <taxon>Pseudomonadati</taxon>
        <taxon>Pseudomonadota</taxon>
        <taxon>Alphaproteobacteria</taxon>
        <taxon>Sphingomonadales</taxon>
        <taxon>Sphingomonadaceae</taxon>
        <taxon>Sphingomonas</taxon>
    </lineage>
</organism>
<protein>
    <submittedName>
        <fullName evidence="1">Uncharacterized protein</fullName>
    </submittedName>
</protein>
<name>A0A7T3ABS3_SPHPI</name>
<accession>A0A7T3ABS3</accession>
<evidence type="ECO:0000313" key="1">
    <source>
        <dbReference type="EMBL" id="QPT09690.1"/>
    </source>
</evidence>
<dbReference type="EMBL" id="CP065713">
    <property type="protein sequence ID" value="QPT09690.1"/>
    <property type="molecule type" value="Genomic_DNA"/>
</dbReference>
<gene>
    <name evidence="1" type="ORF">I6G38_05390</name>
</gene>